<evidence type="ECO:0000313" key="3">
    <source>
        <dbReference type="Proteomes" id="UP000532746"/>
    </source>
</evidence>
<evidence type="ECO:0000259" key="1">
    <source>
        <dbReference type="SMART" id="SM00507"/>
    </source>
</evidence>
<proteinExistence type="predicted"/>
<dbReference type="PANTHER" id="PTHR39639">
    <property type="entry name" value="CHROMOSOME 16, WHOLE GENOME SHOTGUN SEQUENCE"/>
    <property type="match status" value="1"/>
</dbReference>
<comment type="caution">
    <text evidence="2">The sequence shown here is derived from an EMBL/GenBank/DDBJ whole genome shotgun (WGS) entry which is preliminary data.</text>
</comment>
<keyword evidence="3" id="KW-1185">Reference proteome</keyword>
<dbReference type="CDD" id="cd00085">
    <property type="entry name" value="HNHc"/>
    <property type="match status" value="1"/>
</dbReference>
<protein>
    <recommendedName>
        <fullName evidence="1">HNH nuclease domain-containing protein</fullName>
    </recommendedName>
</protein>
<dbReference type="RefSeq" id="WP_183405602.1">
    <property type="nucleotide sequence ID" value="NZ_JACHGG010000018.1"/>
</dbReference>
<dbReference type="EMBL" id="JACHGG010000018">
    <property type="protein sequence ID" value="MBB6061538.1"/>
    <property type="molecule type" value="Genomic_DNA"/>
</dbReference>
<dbReference type="AlphaFoldDB" id="A0A7W9WDW0"/>
<dbReference type="Proteomes" id="UP000532746">
    <property type="component" value="Unassembled WGS sequence"/>
</dbReference>
<dbReference type="GO" id="GO:0008270">
    <property type="term" value="F:zinc ion binding"/>
    <property type="evidence" value="ECO:0007669"/>
    <property type="project" value="InterPro"/>
</dbReference>
<dbReference type="Gene3D" id="1.10.30.50">
    <property type="match status" value="1"/>
</dbReference>
<dbReference type="InterPro" id="IPR004919">
    <property type="entry name" value="GmrSD_N"/>
</dbReference>
<sequence>MKIDLLEVTIRELVEGYKDSFEEGVKAYGGKLDVRPPYQREFVYKDKQRDAVIETVTRGFPLNVMYWATRADGTFEVIDGQQRTISLCQYVEGDYSIERDGNRIAFFNLKDEPQNQLLDYPLMVYVCSGTEQEKLDWFTTINIAGERLTEQELRNAVYAGPWVSSARRYFSKTGCPAYQLGQDYLSGSPIRQEFLQTTLDWVSKGQIKEYMSRHQHDADAKPLWEYLKEVLAWVERTFPKKRKELMRSVPWGHLYNSYKDEALNPAALEKEIVRLIADDEVKNQSGIYSYLLTGQERHLNLRAFTSNQKQRAYERQGGTCPICKKHYQLTEMEGDHITPWHEGGKTTDANLQMLCKDDNRRKSGK</sequence>
<dbReference type="GO" id="GO:0003676">
    <property type="term" value="F:nucleic acid binding"/>
    <property type="evidence" value="ECO:0007669"/>
    <property type="project" value="InterPro"/>
</dbReference>
<dbReference type="InterPro" id="IPR002711">
    <property type="entry name" value="HNH"/>
</dbReference>
<dbReference type="InterPro" id="IPR003615">
    <property type="entry name" value="HNH_nuc"/>
</dbReference>
<dbReference type="PANTHER" id="PTHR39639:SF1">
    <property type="entry name" value="DUF262 DOMAIN-CONTAINING PROTEIN"/>
    <property type="match status" value="1"/>
</dbReference>
<dbReference type="SMART" id="SM00507">
    <property type="entry name" value="HNHc"/>
    <property type="match status" value="1"/>
</dbReference>
<dbReference type="Pfam" id="PF03235">
    <property type="entry name" value="GmrSD_N"/>
    <property type="match status" value="1"/>
</dbReference>
<evidence type="ECO:0000313" key="2">
    <source>
        <dbReference type="EMBL" id="MBB6061538.1"/>
    </source>
</evidence>
<reference evidence="2 3" key="1">
    <citation type="submission" date="2020-08" db="EMBL/GenBank/DDBJ databases">
        <title>Genomic Encyclopedia of Type Strains, Phase IV (KMG-IV): sequencing the most valuable type-strain genomes for metagenomic binning, comparative biology and taxonomic classification.</title>
        <authorList>
            <person name="Goeker M."/>
        </authorList>
    </citation>
    <scope>NUCLEOTIDE SEQUENCE [LARGE SCALE GENOMIC DNA]</scope>
    <source>
        <strain evidence="2 3">DSM 26718</strain>
    </source>
</reference>
<dbReference type="Pfam" id="PF01844">
    <property type="entry name" value="HNH"/>
    <property type="match status" value="1"/>
</dbReference>
<accession>A0A7W9WDW0</accession>
<name>A0A7W9WDW0_9BACT</name>
<dbReference type="GO" id="GO:0004519">
    <property type="term" value="F:endonuclease activity"/>
    <property type="evidence" value="ECO:0007669"/>
    <property type="project" value="InterPro"/>
</dbReference>
<gene>
    <name evidence="2" type="ORF">HNQ93_004419</name>
</gene>
<organism evidence="2 3">
    <name type="scientific">Hymenobacter luteus</name>
    <dbReference type="NCBI Taxonomy" id="1411122"/>
    <lineage>
        <taxon>Bacteria</taxon>
        <taxon>Pseudomonadati</taxon>
        <taxon>Bacteroidota</taxon>
        <taxon>Cytophagia</taxon>
        <taxon>Cytophagales</taxon>
        <taxon>Hymenobacteraceae</taxon>
        <taxon>Hymenobacter</taxon>
    </lineage>
</organism>
<feature type="domain" description="HNH nuclease" evidence="1">
    <location>
        <begin position="307"/>
        <end position="360"/>
    </location>
</feature>